<dbReference type="EMBL" id="UINC01162219">
    <property type="protein sequence ID" value="SVD61854.1"/>
    <property type="molecule type" value="Genomic_DNA"/>
</dbReference>
<dbReference type="SUPFAM" id="SSF48452">
    <property type="entry name" value="TPR-like"/>
    <property type="match status" value="1"/>
</dbReference>
<dbReference type="Gene3D" id="1.25.40.10">
    <property type="entry name" value="Tetratricopeptide repeat domain"/>
    <property type="match status" value="1"/>
</dbReference>
<evidence type="ECO:0008006" key="2">
    <source>
        <dbReference type="Google" id="ProtNLM"/>
    </source>
</evidence>
<reference evidence="1" key="1">
    <citation type="submission" date="2018-05" db="EMBL/GenBank/DDBJ databases">
        <authorList>
            <person name="Lanie J.A."/>
            <person name="Ng W.-L."/>
            <person name="Kazmierczak K.M."/>
            <person name="Andrzejewski T.M."/>
            <person name="Davidsen T.M."/>
            <person name="Wayne K.J."/>
            <person name="Tettelin H."/>
            <person name="Glass J.I."/>
            <person name="Rusch D."/>
            <person name="Podicherti R."/>
            <person name="Tsui H.-C.T."/>
            <person name="Winkler M.E."/>
        </authorList>
    </citation>
    <scope>NUCLEOTIDE SEQUENCE</scope>
</reference>
<gene>
    <name evidence="1" type="ORF">METZ01_LOCUS414708</name>
</gene>
<feature type="non-terminal residue" evidence="1">
    <location>
        <position position="152"/>
    </location>
</feature>
<dbReference type="InterPro" id="IPR011990">
    <property type="entry name" value="TPR-like_helical_dom_sf"/>
</dbReference>
<organism evidence="1">
    <name type="scientific">marine metagenome</name>
    <dbReference type="NCBI Taxonomy" id="408172"/>
    <lineage>
        <taxon>unclassified sequences</taxon>
        <taxon>metagenomes</taxon>
        <taxon>ecological metagenomes</taxon>
    </lineage>
</organism>
<protein>
    <recommendedName>
        <fullName evidence="2">Tetratricopeptide repeat protein</fullName>
    </recommendedName>
</protein>
<name>A0A382WT78_9ZZZZ</name>
<sequence length="152" mass="17391">MTKISSRKKIRVFLLAVFSMIATGNIVSAGQGKIDKQYQQARTLKEFEQIANKIQKILKKEPGNPEWQWRLARSHYSIAKRAEDTKNHHYDQCIRHSSQALEVKPNSAISYFFRALCRGKQGEMNGLWASLGIIGPFKEDMKKALELDPAIE</sequence>
<proteinExistence type="predicted"/>
<accession>A0A382WT78</accession>
<evidence type="ECO:0000313" key="1">
    <source>
        <dbReference type="EMBL" id="SVD61854.1"/>
    </source>
</evidence>
<dbReference type="AlphaFoldDB" id="A0A382WT78"/>